<dbReference type="PANTHER" id="PTHR11614">
    <property type="entry name" value="PHOSPHOLIPASE-RELATED"/>
    <property type="match status" value="1"/>
</dbReference>
<reference evidence="7 8" key="1">
    <citation type="journal article" date="2014" name="Int. J. Syst. Evol. Microbiol.">
        <title>Complete genome sequence of Corynebacterium casei LMG S-19264T (=DSM 44701T), isolated from a smear-ripened cheese.</title>
        <authorList>
            <consortium name="US DOE Joint Genome Institute (JGI-PGF)"/>
            <person name="Walter F."/>
            <person name="Albersmeier A."/>
            <person name="Kalinowski J."/>
            <person name="Ruckert C."/>
        </authorList>
    </citation>
    <scope>NUCLEOTIDE SEQUENCE [LARGE SCALE GENOMIC DNA]</scope>
    <source>
        <strain evidence="7 8">CGMCC 4.7206</strain>
    </source>
</reference>
<comment type="catalytic activity">
    <reaction evidence="1">
        <text>Hydrolyzes glycerol monoesters of long-chain fatty acids.</text>
        <dbReference type="EC" id="3.1.1.23"/>
    </reaction>
</comment>
<dbReference type="Pfam" id="PF12146">
    <property type="entry name" value="Hydrolase_4"/>
    <property type="match status" value="1"/>
</dbReference>
<name>A0A917NHS4_9PSEU</name>
<proteinExistence type="inferred from homology"/>
<evidence type="ECO:0000256" key="2">
    <source>
        <dbReference type="ARBA" id="ARBA00008645"/>
    </source>
</evidence>
<dbReference type="GO" id="GO:0047372">
    <property type="term" value="F:monoacylglycerol lipase activity"/>
    <property type="evidence" value="ECO:0007669"/>
    <property type="project" value="UniProtKB-EC"/>
</dbReference>
<comment type="similarity">
    <text evidence="2">Belongs to the AB hydrolase superfamily.</text>
</comment>
<dbReference type="AlphaFoldDB" id="A0A917NHS4"/>
<dbReference type="EMBL" id="BAAAHC010000012">
    <property type="protein sequence ID" value="GAA0527629.1"/>
    <property type="molecule type" value="Genomic_DNA"/>
</dbReference>
<reference evidence="7" key="3">
    <citation type="submission" date="2020-09" db="EMBL/GenBank/DDBJ databases">
        <authorList>
            <person name="Sun Q."/>
            <person name="Zhou Y."/>
        </authorList>
    </citation>
    <scope>NUCLEOTIDE SEQUENCE</scope>
    <source>
        <strain evidence="7">CGMCC 4.7206</strain>
    </source>
</reference>
<gene>
    <name evidence="6" type="ORF">GCM10009545_32460</name>
    <name evidence="7" type="ORF">GCM10011581_40430</name>
</gene>
<dbReference type="InterPro" id="IPR000073">
    <property type="entry name" value="AB_hydrolase_1"/>
</dbReference>
<dbReference type="EMBL" id="BMMT01000016">
    <property type="protein sequence ID" value="GGI99157.1"/>
    <property type="molecule type" value="Genomic_DNA"/>
</dbReference>
<evidence type="ECO:0000259" key="5">
    <source>
        <dbReference type="Pfam" id="PF12146"/>
    </source>
</evidence>
<dbReference type="RefSeq" id="WP_188990055.1">
    <property type="nucleotide sequence ID" value="NZ_BAAAHC010000012.1"/>
</dbReference>
<dbReference type="InterPro" id="IPR029058">
    <property type="entry name" value="AB_hydrolase_fold"/>
</dbReference>
<reference evidence="6 9" key="2">
    <citation type="journal article" date="2019" name="Int. J. Syst. Evol. Microbiol.">
        <title>The Global Catalogue of Microorganisms (GCM) 10K type strain sequencing project: providing services to taxonomists for standard genome sequencing and annotation.</title>
        <authorList>
            <consortium name="The Broad Institute Genomics Platform"/>
            <consortium name="The Broad Institute Genome Sequencing Center for Infectious Disease"/>
            <person name="Wu L."/>
            <person name="Ma J."/>
        </authorList>
    </citation>
    <scope>NUCLEOTIDE SEQUENCE [LARGE SCALE GENOMIC DNA]</scope>
    <source>
        <strain evidence="6 9">JCM 10664</strain>
    </source>
</reference>
<dbReference type="SUPFAM" id="SSF53474">
    <property type="entry name" value="alpha/beta-Hydrolases"/>
    <property type="match status" value="1"/>
</dbReference>
<comment type="caution">
    <text evidence="7">The sequence shown here is derived from an EMBL/GenBank/DDBJ whole genome shotgun (WGS) entry which is preliminary data.</text>
</comment>
<evidence type="ECO:0000313" key="9">
    <source>
        <dbReference type="Proteomes" id="UP001500220"/>
    </source>
</evidence>
<evidence type="ECO:0000313" key="7">
    <source>
        <dbReference type="EMBL" id="GGI99157.1"/>
    </source>
</evidence>
<reference evidence="6" key="4">
    <citation type="submission" date="2023-12" db="EMBL/GenBank/DDBJ databases">
        <authorList>
            <person name="Sun Q."/>
            <person name="Inoue M."/>
        </authorList>
    </citation>
    <scope>NUCLEOTIDE SEQUENCE</scope>
    <source>
        <strain evidence="6">JCM 10664</strain>
    </source>
</reference>
<organism evidence="7 8">
    <name type="scientific">Saccharopolyspora thermophila</name>
    <dbReference type="NCBI Taxonomy" id="89367"/>
    <lineage>
        <taxon>Bacteria</taxon>
        <taxon>Bacillati</taxon>
        <taxon>Actinomycetota</taxon>
        <taxon>Actinomycetes</taxon>
        <taxon>Pseudonocardiales</taxon>
        <taxon>Pseudonocardiaceae</taxon>
        <taxon>Saccharopolyspora</taxon>
    </lineage>
</organism>
<dbReference type="PRINTS" id="PR00111">
    <property type="entry name" value="ABHYDROLASE"/>
</dbReference>
<evidence type="ECO:0000256" key="3">
    <source>
        <dbReference type="ARBA" id="ARBA00013254"/>
    </source>
</evidence>
<dbReference type="Proteomes" id="UP001500220">
    <property type="component" value="Unassembled WGS sequence"/>
</dbReference>
<keyword evidence="9" id="KW-1185">Reference proteome</keyword>
<evidence type="ECO:0000313" key="6">
    <source>
        <dbReference type="EMBL" id="GAA0527629.1"/>
    </source>
</evidence>
<evidence type="ECO:0000313" key="8">
    <source>
        <dbReference type="Proteomes" id="UP000597989"/>
    </source>
</evidence>
<dbReference type="Proteomes" id="UP000597989">
    <property type="component" value="Unassembled WGS sequence"/>
</dbReference>
<evidence type="ECO:0000256" key="4">
    <source>
        <dbReference type="ARBA" id="ARBA00071261"/>
    </source>
</evidence>
<dbReference type="InterPro" id="IPR022742">
    <property type="entry name" value="Hydrolase_4"/>
</dbReference>
<feature type="domain" description="Serine aminopeptidase S33" evidence="5">
    <location>
        <begin position="30"/>
        <end position="265"/>
    </location>
</feature>
<protein>
    <recommendedName>
        <fullName evidence="4">Monoacylglycerol lipase</fullName>
        <ecNumber evidence="3">3.1.1.23</ecNumber>
    </recommendedName>
</protein>
<dbReference type="Gene3D" id="3.40.50.1820">
    <property type="entry name" value="alpha/beta hydrolase"/>
    <property type="match status" value="1"/>
</dbReference>
<sequence>MSRSAAGPAASHTEGVLPSGQYWQGWTIENPVAAVVLVHGVHEHSGRYRHVAERLVAAGYAVYAVDHPGHGRSPGTRGNIGSMAAAVDGVALLARLARQRHDGLPLFVYGHSLGGLISLQYLTGAPAERISGAVISAPALQTVAASTVQKLAAPVVSRLLPNLGVLSLDADAISRDPEVVRAYRTDPLNHNGRIRARTGTEMMRAINAMPQRLASLRLPLLVLHGGADRLMPPAASELVRAHAASADLTVTIYEGLYHEPHNEPEQDRVLGDVVAWLDAHLDDRTHG</sequence>
<dbReference type="EC" id="3.1.1.23" evidence="3"/>
<accession>A0A917NHS4</accession>
<dbReference type="FunFam" id="3.40.50.1820:FF:000117">
    <property type="entry name" value="Monoglyceride lipase, putative"/>
    <property type="match status" value="1"/>
</dbReference>
<evidence type="ECO:0000256" key="1">
    <source>
        <dbReference type="ARBA" id="ARBA00001613"/>
    </source>
</evidence>
<dbReference type="InterPro" id="IPR051044">
    <property type="entry name" value="MAG_DAG_Lipase"/>
</dbReference>